<proteinExistence type="predicted"/>
<dbReference type="InterPro" id="IPR018666">
    <property type="entry name" value="DUF2125"/>
</dbReference>
<keyword evidence="2" id="KW-1185">Reference proteome</keyword>
<dbReference type="AlphaFoldDB" id="A0A2T6BLQ4"/>
<comment type="caution">
    <text evidence="1">The sequence shown here is derived from an EMBL/GenBank/DDBJ whole genome shotgun (WGS) entry which is preliminary data.</text>
</comment>
<gene>
    <name evidence="1" type="ORF">C8N43_1675</name>
</gene>
<dbReference type="RefSeq" id="WP_107845148.1">
    <property type="nucleotide sequence ID" value="NZ_QBKS01000001.1"/>
</dbReference>
<dbReference type="Pfam" id="PF09898">
    <property type="entry name" value="DUF2125"/>
    <property type="match status" value="1"/>
</dbReference>
<dbReference type="Proteomes" id="UP000243978">
    <property type="component" value="Unassembled WGS sequence"/>
</dbReference>
<evidence type="ECO:0000313" key="1">
    <source>
        <dbReference type="EMBL" id="PTX57010.1"/>
    </source>
</evidence>
<dbReference type="OrthoDB" id="7625707at2"/>
<dbReference type="EMBL" id="QBKS01000001">
    <property type="protein sequence ID" value="PTX57010.1"/>
    <property type="molecule type" value="Genomic_DNA"/>
</dbReference>
<protein>
    <recommendedName>
        <fullName evidence="3">DUF2125 domain-containing protein</fullName>
    </recommendedName>
</protein>
<organism evidence="1 2">
    <name type="scientific">Litoreibacter ponti</name>
    <dbReference type="NCBI Taxonomy" id="1510457"/>
    <lineage>
        <taxon>Bacteria</taxon>
        <taxon>Pseudomonadati</taxon>
        <taxon>Pseudomonadota</taxon>
        <taxon>Alphaproteobacteria</taxon>
        <taxon>Rhodobacterales</taxon>
        <taxon>Roseobacteraceae</taxon>
        <taxon>Litoreibacter</taxon>
    </lineage>
</organism>
<evidence type="ECO:0000313" key="2">
    <source>
        <dbReference type="Proteomes" id="UP000243978"/>
    </source>
</evidence>
<evidence type="ECO:0008006" key="3">
    <source>
        <dbReference type="Google" id="ProtNLM"/>
    </source>
</evidence>
<name>A0A2T6BLQ4_9RHOB</name>
<reference evidence="1 2" key="1">
    <citation type="submission" date="2018-04" db="EMBL/GenBank/DDBJ databases">
        <title>Genomic Encyclopedia of Archaeal and Bacterial Type Strains, Phase II (KMG-II): from individual species to whole genera.</title>
        <authorList>
            <person name="Goeker M."/>
        </authorList>
    </citation>
    <scope>NUCLEOTIDE SEQUENCE [LARGE SCALE GENOMIC DNA]</scope>
    <source>
        <strain evidence="1 2">DSM 100977</strain>
    </source>
</reference>
<sequence>MRKLLIVVVVAATAWAGYWVFGASASQRATETWLENRRAEGWQVEYADLSVRGFPNRFDTTITDLQLTDPDTGLSWQAPFFQFFALSYQPNHLIAVWPNEQVLATPFQKVTVTSSTMEASLKVQPSAQLELAQATMVVEGLNLVSTEGWQASADVLNAAIRETVGKPMTYDIAVRADTVSPGARVRDLLDAGGTLPDVIEGLRLDTEVGFARPLDLRVIEDSRPDITALNIKQARGTWGELELRAAGALDVDDAGQPTGEIDINARNWREMLALAARAGAIPPEAVGTAELGLGLLARLSGNENSLDAPLGFRDGRIFLGPVPIGTAPRLNLR</sequence>
<accession>A0A2T6BLQ4</accession>